<dbReference type="RefSeq" id="WP_216062465.1">
    <property type="nucleotide sequence ID" value="NZ_JAHKPP010000002.1"/>
</dbReference>
<dbReference type="EMBL" id="JAUOPB010000004">
    <property type="protein sequence ID" value="MDO6422198.1"/>
    <property type="molecule type" value="Genomic_DNA"/>
</dbReference>
<proteinExistence type="predicted"/>
<gene>
    <name evidence="1" type="ORF">Q4521_06915</name>
</gene>
<dbReference type="AlphaFoldDB" id="A0AAW7X5M9"/>
<dbReference type="Proteomes" id="UP001169760">
    <property type="component" value="Unassembled WGS sequence"/>
</dbReference>
<comment type="caution">
    <text evidence="1">The sequence shown here is derived from an EMBL/GenBank/DDBJ whole genome shotgun (WGS) entry which is preliminary data.</text>
</comment>
<reference evidence="1" key="1">
    <citation type="submission" date="2023-07" db="EMBL/GenBank/DDBJ databases">
        <title>Genome content predicts the carbon catabolic preferences of heterotrophic bacteria.</title>
        <authorList>
            <person name="Gralka M."/>
        </authorList>
    </citation>
    <scope>NUCLEOTIDE SEQUENCE</scope>
    <source>
        <strain evidence="1">I3M17_2</strain>
    </source>
</reference>
<accession>A0AAW7X5M9</accession>
<name>A0AAW7X5M9_9GAMM</name>
<sequence>MQLKSRRTLLLCTLAALVTAAVFIPKDMYPFKSEANTSAPTTSQQLR</sequence>
<evidence type="ECO:0000313" key="2">
    <source>
        <dbReference type="Proteomes" id="UP001169760"/>
    </source>
</evidence>
<organism evidence="1 2">
    <name type="scientific">Saccharophagus degradans</name>
    <dbReference type="NCBI Taxonomy" id="86304"/>
    <lineage>
        <taxon>Bacteria</taxon>
        <taxon>Pseudomonadati</taxon>
        <taxon>Pseudomonadota</taxon>
        <taxon>Gammaproteobacteria</taxon>
        <taxon>Cellvibrionales</taxon>
        <taxon>Cellvibrionaceae</taxon>
        <taxon>Saccharophagus</taxon>
    </lineage>
</organism>
<evidence type="ECO:0000313" key="1">
    <source>
        <dbReference type="EMBL" id="MDO6422198.1"/>
    </source>
</evidence>
<protein>
    <submittedName>
        <fullName evidence="1">Uncharacterized protein</fullName>
    </submittedName>
</protein>